<dbReference type="EMBL" id="JAVXUO010000661">
    <property type="protein sequence ID" value="KAK2990262.1"/>
    <property type="molecule type" value="Genomic_DNA"/>
</dbReference>
<evidence type="ECO:0000313" key="3">
    <source>
        <dbReference type="EMBL" id="KAK2990262.1"/>
    </source>
</evidence>
<sequence length="229" mass="25231">MNGGGHESCTPWSITDSTGQILPNPKVDREGLVTKSAQFDLSLLFEENKREEMRFATASCVISKFEEVGKAMKFGHQPMRYPTSQELSFGEINLKAFDLEGRRMICLLGQSGGLDNCSMIRRQGEDTLLGQDIHFTFPNTDLSSNATISRLPSLPRARISSSDILLVLALIGTWLGLARQISQHGPQLAFGLLGRSPPPQQFLGSAVCHVHLDYPDNHESLFSSNANVR</sequence>
<accession>A0AA88RJC1</accession>
<dbReference type="AlphaFoldDB" id="A0AA88RJC1"/>
<feature type="domain" description="NAF" evidence="2">
    <location>
        <begin position="32"/>
        <end position="74"/>
    </location>
</feature>
<dbReference type="Proteomes" id="UP001187471">
    <property type="component" value="Unassembled WGS sequence"/>
</dbReference>
<reference evidence="3" key="1">
    <citation type="submission" date="2022-12" db="EMBL/GenBank/DDBJ databases">
        <title>Draft genome assemblies for two species of Escallonia (Escalloniales).</title>
        <authorList>
            <person name="Chanderbali A."/>
            <person name="Dervinis C."/>
            <person name="Anghel I."/>
            <person name="Soltis D."/>
            <person name="Soltis P."/>
            <person name="Zapata F."/>
        </authorList>
    </citation>
    <scope>NUCLEOTIDE SEQUENCE</scope>
    <source>
        <strain evidence="3">UCBG92.1500</strain>
        <tissue evidence="3">Leaf</tissue>
    </source>
</reference>
<dbReference type="GO" id="GO:0007165">
    <property type="term" value="P:signal transduction"/>
    <property type="evidence" value="ECO:0007669"/>
    <property type="project" value="InterPro"/>
</dbReference>
<feature type="compositionally biased region" description="Polar residues" evidence="1">
    <location>
        <begin position="10"/>
        <end position="21"/>
    </location>
</feature>
<protein>
    <recommendedName>
        <fullName evidence="2">NAF domain-containing protein</fullName>
    </recommendedName>
</protein>
<gene>
    <name evidence="3" type="ORF">RJ640_014714</name>
</gene>
<evidence type="ECO:0000256" key="1">
    <source>
        <dbReference type="SAM" id="MobiDB-lite"/>
    </source>
</evidence>
<dbReference type="InterPro" id="IPR004041">
    <property type="entry name" value="NAF_dom"/>
</dbReference>
<comment type="caution">
    <text evidence="3">The sequence shown here is derived from an EMBL/GenBank/DDBJ whole genome shotgun (WGS) entry which is preliminary data.</text>
</comment>
<proteinExistence type="predicted"/>
<evidence type="ECO:0000313" key="4">
    <source>
        <dbReference type="Proteomes" id="UP001187471"/>
    </source>
</evidence>
<organism evidence="3 4">
    <name type="scientific">Escallonia rubra</name>
    <dbReference type="NCBI Taxonomy" id="112253"/>
    <lineage>
        <taxon>Eukaryota</taxon>
        <taxon>Viridiplantae</taxon>
        <taxon>Streptophyta</taxon>
        <taxon>Embryophyta</taxon>
        <taxon>Tracheophyta</taxon>
        <taxon>Spermatophyta</taxon>
        <taxon>Magnoliopsida</taxon>
        <taxon>eudicotyledons</taxon>
        <taxon>Gunneridae</taxon>
        <taxon>Pentapetalae</taxon>
        <taxon>asterids</taxon>
        <taxon>campanulids</taxon>
        <taxon>Escalloniales</taxon>
        <taxon>Escalloniaceae</taxon>
        <taxon>Escallonia</taxon>
    </lineage>
</organism>
<evidence type="ECO:0000259" key="2">
    <source>
        <dbReference type="Pfam" id="PF03822"/>
    </source>
</evidence>
<name>A0AA88RJC1_9ASTE</name>
<keyword evidence="4" id="KW-1185">Reference proteome</keyword>
<feature type="region of interest" description="Disordered" evidence="1">
    <location>
        <begin position="1"/>
        <end position="25"/>
    </location>
</feature>
<dbReference type="Pfam" id="PF03822">
    <property type="entry name" value="NAF"/>
    <property type="match status" value="1"/>
</dbReference>